<sequence length="64" mass="7228">MRTASSHTARPVGTSNEPERRIGTSLREFTNSSAWWLGDRYAWAARWFDTTADRKASASPTTPR</sequence>
<evidence type="ECO:0000256" key="1">
    <source>
        <dbReference type="SAM" id="MobiDB-lite"/>
    </source>
</evidence>
<dbReference type="RefSeq" id="WP_159399891.1">
    <property type="nucleotide sequence ID" value="NZ_CP016279.1"/>
</dbReference>
<name>A0ABS4LLT4_9ACTN</name>
<dbReference type="EMBL" id="JAGGLP010000002">
    <property type="protein sequence ID" value="MBP2048356.1"/>
    <property type="molecule type" value="Genomic_DNA"/>
</dbReference>
<evidence type="ECO:0000313" key="2">
    <source>
        <dbReference type="EMBL" id="MBP2048356.1"/>
    </source>
</evidence>
<reference evidence="2 3" key="1">
    <citation type="submission" date="2021-03" db="EMBL/GenBank/DDBJ databases">
        <title>Genomic Encyclopedia of Type Strains, Phase IV (KMG-IV): sequencing the most valuable type-strain genomes for metagenomic binning, comparative biology and taxonomic classification.</title>
        <authorList>
            <person name="Goeker M."/>
        </authorList>
    </citation>
    <scope>NUCLEOTIDE SEQUENCE [LARGE SCALE GENOMIC DNA]</scope>
    <source>
        <strain evidence="2 3">DSM 40499</strain>
    </source>
</reference>
<proteinExistence type="predicted"/>
<evidence type="ECO:0000313" key="3">
    <source>
        <dbReference type="Proteomes" id="UP001519309"/>
    </source>
</evidence>
<gene>
    <name evidence="2" type="ORF">J2Z21_001280</name>
</gene>
<dbReference type="Proteomes" id="UP001519309">
    <property type="component" value="Unassembled WGS sequence"/>
</dbReference>
<accession>A0ABS4LLT4</accession>
<feature type="compositionally biased region" description="Polar residues" evidence="1">
    <location>
        <begin position="1"/>
        <end position="16"/>
    </location>
</feature>
<protein>
    <submittedName>
        <fullName evidence="2">Uncharacterized protein</fullName>
    </submittedName>
</protein>
<comment type="caution">
    <text evidence="2">The sequence shown here is derived from an EMBL/GenBank/DDBJ whole genome shotgun (WGS) entry which is preliminary data.</text>
</comment>
<keyword evidence="3" id="KW-1185">Reference proteome</keyword>
<feature type="region of interest" description="Disordered" evidence="1">
    <location>
        <begin position="1"/>
        <end position="24"/>
    </location>
</feature>
<organism evidence="2 3">
    <name type="scientific">Streptomyces griseochromogenes</name>
    <dbReference type="NCBI Taxonomy" id="68214"/>
    <lineage>
        <taxon>Bacteria</taxon>
        <taxon>Bacillati</taxon>
        <taxon>Actinomycetota</taxon>
        <taxon>Actinomycetes</taxon>
        <taxon>Kitasatosporales</taxon>
        <taxon>Streptomycetaceae</taxon>
        <taxon>Streptomyces</taxon>
    </lineage>
</organism>